<dbReference type="PANTHER" id="PTHR14002">
    <property type="entry name" value="ENDOGLIN/TGF-BETA RECEPTOR TYPE III"/>
    <property type="match status" value="1"/>
</dbReference>
<keyword evidence="3" id="KW-1133">Transmembrane helix</keyword>
<dbReference type="InterPro" id="IPR001507">
    <property type="entry name" value="ZP_dom"/>
</dbReference>
<evidence type="ECO:0000259" key="4">
    <source>
        <dbReference type="PROSITE" id="PS51034"/>
    </source>
</evidence>
<keyword evidence="1" id="KW-0732">Signal</keyword>
<accession>A0AAD9MR62</accession>
<evidence type="ECO:0000256" key="1">
    <source>
        <dbReference type="ARBA" id="ARBA00022729"/>
    </source>
</evidence>
<protein>
    <recommendedName>
        <fullName evidence="4">ZP domain-containing protein</fullName>
    </recommendedName>
</protein>
<keyword evidence="6" id="KW-1185">Reference proteome</keyword>
<evidence type="ECO:0000313" key="5">
    <source>
        <dbReference type="EMBL" id="KAK2140801.1"/>
    </source>
</evidence>
<keyword evidence="3" id="KW-0812">Transmembrane</keyword>
<evidence type="ECO:0000256" key="2">
    <source>
        <dbReference type="ARBA" id="ARBA00023157"/>
    </source>
</evidence>
<dbReference type="PANTHER" id="PTHR14002:SF43">
    <property type="entry name" value="DELTA-LIKE PROTEIN"/>
    <property type="match status" value="1"/>
</dbReference>
<dbReference type="AlphaFoldDB" id="A0AAD9MR62"/>
<keyword evidence="3" id="KW-0472">Membrane</keyword>
<keyword evidence="2" id="KW-1015">Disulfide bond</keyword>
<organism evidence="5 6">
    <name type="scientific">Paralvinella palmiformis</name>
    <dbReference type="NCBI Taxonomy" id="53620"/>
    <lineage>
        <taxon>Eukaryota</taxon>
        <taxon>Metazoa</taxon>
        <taxon>Spiralia</taxon>
        <taxon>Lophotrochozoa</taxon>
        <taxon>Annelida</taxon>
        <taxon>Polychaeta</taxon>
        <taxon>Sedentaria</taxon>
        <taxon>Canalipalpata</taxon>
        <taxon>Terebellida</taxon>
        <taxon>Terebelliformia</taxon>
        <taxon>Alvinellidae</taxon>
        <taxon>Paralvinella</taxon>
    </lineage>
</organism>
<dbReference type="Gene3D" id="2.60.40.4100">
    <property type="entry name" value="Zona pellucida, ZP-C domain"/>
    <property type="match status" value="1"/>
</dbReference>
<comment type="caution">
    <text evidence="5">The sequence shown here is derived from an EMBL/GenBank/DDBJ whole genome shotgun (WGS) entry which is preliminary data.</text>
</comment>
<reference evidence="5" key="1">
    <citation type="journal article" date="2023" name="Mol. Biol. Evol.">
        <title>Third-Generation Sequencing Reveals the Adaptive Role of the Epigenome in Three Deep-Sea Polychaetes.</title>
        <authorList>
            <person name="Perez M."/>
            <person name="Aroh O."/>
            <person name="Sun Y."/>
            <person name="Lan Y."/>
            <person name="Juniper S.K."/>
            <person name="Young C.R."/>
            <person name="Angers B."/>
            <person name="Qian P.Y."/>
        </authorList>
    </citation>
    <scope>NUCLEOTIDE SEQUENCE</scope>
    <source>
        <strain evidence="5">P08H-3</strain>
    </source>
</reference>
<name>A0AAD9MR62_9ANNE</name>
<sequence>MFVTDKYDEENCRGNNVTEEGGTCAKGRYLLSVDLPTGTDSENKCGTLRTQKDQMKRFENTIQVELGGNSKASHTFTVYCEWESNTFRSAGVLVASKPQNNRGESLFADVSMLVLDSTNKPFGENPRIHTKDKIKFLVMVKVDDTYGALLPTYCTASPSGSMYSPKGDNLNQQLLMDSCPVTSLPTNNQMRFRRKNGKAYEMITDEMNLIKLKVGTTVYIHCKVKLCLRGTEDFCSMPNCTTNTRRKREAENEGYLEEDATVKLTLIDDNNSYTSGMSTITMTTMGFSVVISLLVALVMIIVSVLIVLVMRLRARGNKVNDTIQLADKPQRFSLPRINRNHLRI</sequence>
<gene>
    <name evidence="5" type="ORF">LSH36_1240g00019</name>
</gene>
<dbReference type="InterPro" id="IPR042235">
    <property type="entry name" value="ZP-C_dom"/>
</dbReference>
<feature type="domain" description="ZP" evidence="4">
    <location>
        <begin position="1"/>
        <end position="247"/>
    </location>
</feature>
<proteinExistence type="predicted"/>
<dbReference type="Proteomes" id="UP001208570">
    <property type="component" value="Unassembled WGS sequence"/>
</dbReference>
<dbReference type="Pfam" id="PF00100">
    <property type="entry name" value="Zona_pellucida"/>
    <property type="match status" value="1"/>
</dbReference>
<dbReference type="InterPro" id="IPR055355">
    <property type="entry name" value="ZP-C"/>
</dbReference>
<feature type="transmembrane region" description="Helical" evidence="3">
    <location>
        <begin position="285"/>
        <end position="309"/>
    </location>
</feature>
<dbReference type="PROSITE" id="PS51034">
    <property type="entry name" value="ZP_2"/>
    <property type="match status" value="1"/>
</dbReference>
<dbReference type="EMBL" id="JAODUP010001241">
    <property type="protein sequence ID" value="KAK2140801.1"/>
    <property type="molecule type" value="Genomic_DNA"/>
</dbReference>
<evidence type="ECO:0000313" key="6">
    <source>
        <dbReference type="Proteomes" id="UP001208570"/>
    </source>
</evidence>
<evidence type="ECO:0000256" key="3">
    <source>
        <dbReference type="SAM" id="Phobius"/>
    </source>
</evidence>